<dbReference type="PANTHER" id="PTHR43135">
    <property type="entry name" value="ALPHA-D-RIBOSE 1-METHYLPHOSPHONATE 5-TRIPHOSPHATE DIPHOSPHATASE"/>
    <property type="match status" value="1"/>
</dbReference>
<name>A0A9P4IA25_9PEZI</name>
<dbReference type="InterPro" id="IPR006680">
    <property type="entry name" value="Amidohydro-rel"/>
</dbReference>
<dbReference type="InterPro" id="IPR011059">
    <property type="entry name" value="Metal-dep_hydrolase_composite"/>
</dbReference>
<dbReference type="Proteomes" id="UP000799772">
    <property type="component" value="Unassembled WGS sequence"/>
</dbReference>
<proteinExistence type="predicted"/>
<accession>A0A9P4IA25</accession>
<dbReference type="OrthoDB" id="194468at2759"/>
<dbReference type="GO" id="GO:0016810">
    <property type="term" value="F:hydrolase activity, acting on carbon-nitrogen (but not peptide) bonds"/>
    <property type="evidence" value="ECO:0007669"/>
    <property type="project" value="InterPro"/>
</dbReference>
<evidence type="ECO:0000313" key="2">
    <source>
        <dbReference type="EMBL" id="KAF2095902.1"/>
    </source>
</evidence>
<dbReference type="CDD" id="cd01299">
    <property type="entry name" value="Met_dep_hydrolase_A"/>
    <property type="match status" value="1"/>
</dbReference>
<dbReference type="InterPro" id="IPR032466">
    <property type="entry name" value="Metal_Hydrolase"/>
</dbReference>
<dbReference type="SUPFAM" id="SSF51338">
    <property type="entry name" value="Composite domain of metallo-dependent hydrolases"/>
    <property type="match status" value="1"/>
</dbReference>
<dbReference type="Gene3D" id="2.30.40.10">
    <property type="entry name" value="Urease, subunit C, domain 1"/>
    <property type="match status" value="1"/>
</dbReference>
<protein>
    <recommendedName>
        <fullName evidence="1">Amidohydrolase-related domain-containing protein</fullName>
    </recommendedName>
</protein>
<evidence type="ECO:0000313" key="3">
    <source>
        <dbReference type="Proteomes" id="UP000799772"/>
    </source>
</evidence>
<organism evidence="2 3">
    <name type="scientific">Rhizodiscina lignyota</name>
    <dbReference type="NCBI Taxonomy" id="1504668"/>
    <lineage>
        <taxon>Eukaryota</taxon>
        <taxon>Fungi</taxon>
        <taxon>Dikarya</taxon>
        <taxon>Ascomycota</taxon>
        <taxon>Pezizomycotina</taxon>
        <taxon>Dothideomycetes</taxon>
        <taxon>Pleosporomycetidae</taxon>
        <taxon>Aulographales</taxon>
        <taxon>Rhizodiscinaceae</taxon>
        <taxon>Rhizodiscina</taxon>
    </lineage>
</organism>
<evidence type="ECO:0000259" key="1">
    <source>
        <dbReference type="Pfam" id="PF01979"/>
    </source>
</evidence>
<dbReference type="PANTHER" id="PTHR43135:SF3">
    <property type="entry name" value="ALPHA-D-RIBOSE 1-METHYLPHOSPHONATE 5-TRIPHOSPHATE DIPHOSPHATASE"/>
    <property type="match status" value="1"/>
</dbReference>
<dbReference type="EMBL" id="ML978130">
    <property type="protein sequence ID" value="KAF2095902.1"/>
    <property type="molecule type" value="Genomic_DNA"/>
</dbReference>
<dbReference type="AlphaFoldDB" id="A0A9P4IA25"/>
<dbReference type="InterPro" id="IPR051781">
    <property type="entry name" value="Metallo-dep_Hydrolase"/>
</dbReference>
<feature type="domain" description="Amidohydrolase-related" evidence="1">
    <location>
        <begin position="71"/>
        <end position="419"/>
    </location>
</feature>
<reference evidence="2" key="1">
    <citation type="journal article" date="2020" name="Stud. Mycol.">
        <title>101 Dothideomycetes genomes: a test case for predicting lifestyles and emergence of pathogens.</title>
        <authorList>
            <person name="Haridas S."/>
            <person name="Albert R."/>
            <person name="Binder M."/>
            <person name="Bloem J."/>
            <person name="Labutti K."/>
            <person name="Salamov A."/>
            <person name="Andreopoulos B."/>
            <person name="Baker S."/>
            <person name="Barry K."/>
            <person name="Bills G."/>
            <person name="Bluhm B."/>
            <person name="Cannon C."/>
            <person name="Castanera R."/>
            <person name="Culley D."/>
            <person name="Daum C."/>
            <person name="Ezra D."/>
            <person name="Gonzalez J."/>
            <person name="Henrissat B."/>
            <person name="Kuo A."/>
            <person name="Liang C."/>
            <person name="Lipzen A."/>
            <person name="Lutzoni F."/>
            <person name="Magnuson J."/>
            <person name="Mondo S."/>
            <person name="Nolan M."/>
            <person name="Ohm R."/>
            <person name="Pangilinan J."/>
            <person name="Park H.-J."/>
            <person name="Ramirez L."/>
            <person name="Alfaro M."/>
            <person name="Sun H."/>
            <person name="Tritt A."/>
            <person name="Yoshinaga Y."/>
            <person name="Zwiers L.-H."/>
            <person name="Turgeon B."/>
            <person name="Goodwin S."/>
            <person name="Spatafora J."/>
            <person name="Crous P."/>
            <person name="Grigoriev I."/>
        </authorList>
    </citation>
    <scope>NUCLEOTIDE SEQUENCE</scope>
    <source>
        <strain evidence="2">CBS 133067</strain>
    </source>
</reference>
<dbReference type="Pfam" id="PF01979">
    <property type="entry name" value="Amidohydro_1"/>
    <property type="match status" value="1"/>
</dbReference>
<dbReference type="SUPFAM" id="SSF51556">
    <property type="entry name" value="Metallo-dependent hydrolases"/>
    <property type="match status" value="1"/>
</dbReference>
<dbReference type="Gene3D" id="3.20.20.140">
    <property type="entry name" value="Metal-dependent hydrolases"/>
    <property type="match status" value="1"/>
</dbReference>
<gene>
    <name evidence="2" type="ORF">NA57DRAFT_43971</name>
</gene>
<sequence>MTAENPVKPWLPPPQEKYIFHGAYLIDPIVGSISTKTVTIAGGLIASIDEPFDEPLEDTVDTIDVDAKGKYICPGLIDCHVHICAVPGEKDLAKIWSVVDSDISKYRHAWVCRATLERGFTSVRDTGGANLALKQAIAEGVFPGPRLFIAGKSLTQSGGHGDLRSSHDHGECCSSGLSRLCDGVPECLKATREELRQGADFIKIMAGGGVSSPTDKLEHLQFTAEEIKAITTVAANAGTYVTAHAYTPQSIRLAVENGVKGIEHGNLIDEETAEFMAKNNIWLTPTLIAYSQMASADGFLPPESKVKNDEVLHAGLQSLRIASEAGVNMCYGTDLLGPLTAAETHEFQLRSMALKPLQILQSATVNPARMLGQEKQLGQIQQGFLADLLVLNANPLEDINVLDKPDSHLLAVVKEGRVVVSRWSELSVEAVSTLSTIE</sequence>
<dbReference type="InterPro" id="IPR057744">
    <property type="entry name" value="OTAase-like"/>
</dbReference>
<keyword evidence="3" id="KW-1185">Reference proteome</keyword>
<comment type="caution">
    <text evidence="2">The sequence shown here is derived from an EMBL/GenBank/DDBJ whole genome shotgun (WGS) entry which is preliminary data.</text>
</comment>